<proteinExistence type="predicted"/>
<feature type="compositionally biased region" description="Basic and acidic residues" evidence="2">
    <location>
        <begin position="756"/>
        <end position="772"/>
    </location>
</feature>
<comment type="caution">
    <text evidence="3">The sequence shown here is derived from an EMBL/GenBank/DDBJ whole genome shotgun (WGS) entry which is preliminary data.</text>
</comment>
<evidence type="ECO:0000313" key="4">
    <source>
        <dbReference type="Proteomes" id="UP001604336"/>
    </source>
</evidence>
<feature type="coiled-coil region" evidence="1">
    <location>
        <begin position="171"/>
        <end position="257"/>
    </location>
</feature>
<keyword evidence="1" id="KW-0175">Coiled coil</keyword>
<feature type="coiled-coil region" evidence="1">
    <location>
        <begin position="616"/>
        <end position="643"/>
    </location>
</feature>
<evidence type="ECO:0000313" key="3">
    <source>
        <dbReference type="EMBL" id="KAL2498864.1"/>
    </source>
</evidence>
<keyword evidence="4" id="KW-1185">Reference proteome</keyword>
<evidence type="ECO:0000256" key="2">
    <source>
        <dbReference type="SAM" id="MobiDB-lite"/>
    </source>
</evidence>
<dbReference type="AlphaFoldDB" id="A0ABD1SGT1"/>
<feature type="coiled-coil region" evidence="1">
    <location>
        <begin position="292"/>
        <end position="566"/>
    </location>
</feature>
<feature type="region of interest" description="Disordered" evidence="2">
    <location>
        <begin position="791"/>
        <end position="856"/>
    </location>
</feature>
<dbReference type="PANTHER" id="PTHR35164">
    <property type="entry name" value="EXPRESSED PROTEIN"/>
    <property type="match status" value="1"/>
</dbReference>
<dbReference type="PANTHER" id="PTHR35164:SF9">
    <property type="entry name" value="EXPRESSED PROTEIN"/>
    <property type="match status" value="1"/>
</dbReference>
<evidence type="ECO:0000256" key="1">
    <source>
        <dbReference type="SAM" id="Coils"/>
    </source>
</evidence>
<dbReference type="Proteomes" id="UP001604336">
    <property type="component" value="Unassembled WGS sequence"/>
</dbReference>
<feature type="compositionally biased region" description="Basic and acidic residues" evidence="2">
    <location>
        <begin position="796"/>
        <end position="856"/>
    </location>
</feature>
<protein>
    <submittedName>
        <fullName evidence="3">WEB family protein chloroplastic-like</fullName>
    </submittedName>
</protein>
<dbReference type="EMBL" id="JBFOLK010000007">
    <property type="protein sequence ID" value="KAL2498864.1"/>
    <property type="molecule type" value="Genomic_DNA"/>
</dbReference>
<organism evidence="3 4">
    <name type="scientific">Abeliophyllum distichum</name>
    <dbReference type="NCBI Taxonomy" id="126358"/>
    <lineage>
        <taxon>Eukaryota</taxon>
        <taxon>Viridiplantae</taxon>
        <taxon>Streptophyta</taxon>
        <taxon>Embryophyta</taxon>
        <taxon>Tracheophyta</taxon>
        <taxon>Spermatophyta</taxon>
        <taxon>Magnoliopsida</taxon>
        <taxon>eudicotyledons</taxon>
        <taxon>Gunneridae</taxon>
        <taxon>Pentapetalae</taxon>
        <taxon>asterids</taxon>
        <taxon>lamiids</taxon>
        <taxon>Lamiales</taxon>
        <taxon>Oleaceae</taxon>
        <taxon>Forsythieae</taxon>
        <taxon>Abeliophyllum</taxon>
    </lineage>
</organism>
<reference evidence="4" key="1">
    <citation type="submission" date="2024-07" db="EMBL/GenBank/DDBJ databases">
        <title>Two chromosome-level genome assemblies of Korean endemic species Abeliophyllum distichum and Forsythia ovata (Oleaceae).</title>
        <authorList>
            <person name="Jang H."/>
        </authorList>
    </citation>
    <scope>NUCLEOTIDE SEQUENCE [LARGE SCALE GENOMIC DNA]</scope>
</reference>
<name>A0ABD1SGT1_9LAMI</name>
<accession>A0ABD1SGT1</accession>
<gene>
    <name evidence="3" type="ORF">Adt_24414</name>
</gene>
<feature type="region of interest" description="Disordered" evidence="2">
    <location>
        <begin position="715"/>
        <end position="778"/>
    </location>
</feature>
<sequence>MFIDQGDNDDNFIKAAVLSAEVVYGQGKCWCRTADGSVLCAAAPLVSWSLGLTLAVGASLVSRPVGRQKTEVLHLESGRCWRSAAVDSATGSKPRTQLSTTVVLEFGLLSGLNDFGQKNHYSSVFSRTLSASKLCRGNDALVSQIDPIALKSVDKKPSKGSNLSKNQIDKVLTMQQQTGQLEAELQRIREKLSVVEIERDQALDEIRRVERDQARDELRRAKETHEANAQALSPEKARELMMELKRLKELLSHSEEEMKVKDGKIEVLESGIGKAKQFELALAGRDACLDTLKEEMREMKESEGQMTDFLSEKKRIQELEVELEKEEHSESRMIDSLAIQSKELEETKNELEESKLEITSLRKKIESLENLAKENLNVSANRYNRDSGEEDIKDHESDLQRMKENLAHAEEGEKQASLKAKSPHEMELLKNELKLAIEAEEKSAKAMEDLALALKEVATEANQAKEKLNNSQMELVQVRSEAEGLKAMVQSTKERYRTLLDEAKQEAELYRNTADRLKLEAEESLLAWNGKEMGFISCIKRAEEEKATVQRECTKLRESLKAAEHTSMVAREETFKLRDILKQAINEANAAKVAAGIAIDENSQFKDCLSEKDEALLFLTRENERLRINEAAARENMKEYKKLLSTASTELKIEDKEQYIMLKPPDSVDHEHEDENMNRTFSFNLEDLKFMNDLEDAFQKDLDEDPEKAEALKGSIFDANAETPKAEPRTPQSASSHRRLYSSPFTDDGGTPNLEDFDHLDIPHDDPDSDRNSHRRRRTMFRRVGDLLMIRRSFHKKEPSTEYHKKESSTENHKKEPSTESQKKESSTESHKKEPSNEIHKKEPSTENHKKEPSTE</sequence>